<evidence type="ECO:0000256" key="1">
    <source>
        <dbReference type="ARBA" id="ARBA00022741"/>
    </source>
</evidence>
<dbReference type="SUPFAM" id="SSF48452">
    <property type="entry name" value="TPR-like"/>
    <property type="match status" value="1"/>
</dbReference>
<name>A0A3L7DZA0_9GAMM</name>
<dbReference type="SUPFAM" id="SSF46894">
    <property type="entry name" value="C-terminal effector domain of the bipartite response regulators"/>
    <property type="match status" value="1"/>
</dbReference>
<dbReference type="PRINTS" id="PR00038">
    <property type="entry name" value="HTHLUXR"/>
</dbReference>
<dbReference type="EMBL" id="QRAN01000005">
    <property type="protein sequence ID" value="RLQ22584.1"/>
    <property type="molecule type" value="Genomic_DNA"/>
</dbReference>
<dbReference type="InterPro" id="IPR019734">
    <property type="entry name" value="TPR_rpt"/>
</dbReference>
<keyword evidence="3" id="KW-0802">TPR repeat</keyword>
<dbReference type="PROSITE" id="PS50043">
    <property type="entry name" value="HTH_LUXR_2"/>
    <property type="match status" value="1"/>
</dbReference>
<dbReference type="InterPro" id="IPR000792">
    <property type="entry name" value="Tscrpt_reg_LuxR_C"/>
</dbReference>
<feature type="repeat" description="TPR" evidence="3">
    <location>
        <begin position="539"/>
        <end position="572"/>
    </location>
</feature>
<dbReference type="InterPro" id="IPR016032">
    <property type="entry name" value="Sig_transdc_resp-reg_C-effctor"/>
</dbReference>
<dbReference type="PANTHER" id="PTHR16305:SF28">
    <property type="entry name" value="GUANYLATE CYCLASE DOMAIN-CONTAINING PROTEIN"/>
    <property type="match status" value="1"/>
</dbReference>
<dbReference type="OrthoDB" id="561214at2"/>
<dbReference type="Pfam" id="PF00196">
    <property type="entry name" value="GerE"/>
    <property type="match status" value="1"/>
</dbReference>
<sequence length="984" mass="108411">MTPFDHRGPFIGRRDELEHLERALDQLRNANARVVGLPGGAGSGKTRLMDEVAERAAEKAVRVIWSQQPEQPGAPPYFPWMLVLRAIFAQPDADAVLAHLGEARADLGHILPELGESKPLHSAANTGMSAAGRLQLHDSVTRALLHSANQQPLLLLLDNLHLADHSSLDLLTYFCSQIGTHPILVVCAFRDDTLAPNSPLRGTLLELSRRNAYSELAMTGLSENQTAQLLYAFLGAIPPTTLVSSIWHRSDGNPLFIIEIGTLLARSATMDHMPATATRFRVPASLRAVISSRLDTLPKRTTDLLRTAAVVGRDFDLSCLAALEKTRIDRVLGLLEVAEEARIVLPRGPEGYRFTHALFREVLYEQHSTLSRVMLHQRVVDYIEQLARRYGLDVDMHLAQLAHHTFESAQTGPEGKAVRYCRLAGKNAVARLAYVEAVSFFESALQAAALDPSQKPQIRFHLLLELGEAQYLACQLRAATESLLKAALQAYTQQQWPDLAEALFRFQLICQQSGRSHIAAVPLHLAVLAKTDGDESLRARLLCSLARAYRLIGDHEHALEAFRGSLELARSQNDPGLLLACMQKGAWIVNRSPDGARQGLDISRETMSLALECGAESTYIDAFVDMLFQLCDLGEIDEVETQLESLAALVNQKRQVHFLNLIAGLETAIAILRGRWLQALREMSKCWRDVPTQPVDGLEGRCALQMFSVQRTLGLLQDHASELETLFSDPDCAHLWLPGQVLLLCEMGQCGSARQALGELGDLNRIPRDDLFPAALVFLAEACARLQDTERCAVLYDMLSAWRERNVTVAGALMLGSGAGYLALLAAALQRNQLARQLFEEALEFNESMRAGPLLAHTQVDYAAFLLEQGADSDQLLAQSLIEEAYTASEKFALKTLARRIHGLVTTDGGQQLSRREREVLGLIAAGYSNDRIADSLFITHSTVATHVRNILRKTGSTNRTEAVAFGRRTGELQGGGEVVQRQH</sequence>
<dbReference type="SUPFAM" id="SSF52540">
    <property type="entry name" value="P-loop containing nucleoside triphosphate hydrolases"/>
    <property type="match status" value="1"/>
</dbReference>
<dbReference type="SMART" id="SM00028">
    <property type="entry name" value="TPR"/>
    <property type="match status" value="2"/>
</dbReference>
<dbReference type="InterPro" id="IPR036388">
    <property type="entry name" value="WH-like_DNA-bd_sf"/>
</dbReference>
<dbReference type="Gene3D" id="1.25.40.10">
    <property type="entry name" value="Tetratricopeptide repeat domain"/>
    <property type="match status" value="1"/>
</dbReference>
<dbReference type="Proteomes" id="UP000265509">
    <property type="component" value="Unassembled WGS sequence"/>
</dbReference>
<evidence type="ECO:0000256" key="4">
    <source>
        <dbReference type="SAM" id="Phobius"/>
    </source>
</evidence>
<keyword evidence="4" id="KW-0472">Membrane</keyword>
<dbReference type="CDD" id="cd06170">
    <property type="entry name" value="LuxR_C_like"/>
    <property type="match status" value="1"/>
</dbReference>
<feature type="transmembrane region" description="Helical" evidence="4">
    <location>
        <begin position="807"/>
        <end position="829"/>
    </location>
</feature>
<gene>
    <name evidence="6" type="ORF">DWB85_06250</name>
</gene>
<dbReference type="Gene3D" id="1.10.10.10">
    <property type="entry name" value="Winged helix-like DNA-binding domain superfamily/Winged helix DNA-binding domain"/>
    <property type="match status" value="1"/>
</dbReference>
<dbReference type="AlphaFoldDB" id="A0A3L7DZA0"/>
<dbReference type="GO" id="GO:0004016">
    <property type="term" value="F:adenylate cyclase activity"/>
    <property type="evidence" value="ECO:0007669"/>
    <property type="project" value="TreeGrafter"/>
</dbReference>
<dbReference type="PROSITE" id="PS00622">
    <property type="entry name" value="HTH_LUXR_1"/>
    <property type="match status" value="1"/>
</dbReference>
<evidence type="ECO:0000256" key="3">
    <source>
        <dbReference type="PROSITE-ProRule" id="PRU00339"/>
    </source>
</evidence>
<dbReference type="Pfam" id="PF13191">
    <property type="entry name" value="AAA_16"/>
    <property type="match status" value="1"/>
</dbReference>
<dbReference type="PANTHER" id="PTHR16305">
    <property type="entry name" value="TESTICULAR SOLUBLE ADENYLYL CYCLASE"/>
    <property type="match status" value="1"/>
</dbReference>
<organism evidence="6 7">
    <name type="scientific">Seongchinamella sediminis</name>
    <dbReference type="NCBI Taxonomy" id="2283635"/>
    <lineage>
        <taxon>Bacteria</taxon>
        <taxon>Pseudomonadati</taxon>
        <taxon>Pseudomonadota</taxon>
        <taxon>Gammaproteobacteria</taxon>
        <taxon>Cellvibrionales</taxon>
        <taxon>Halieaceae</taxon>
        <taxon>Seongchinamella</taxon>
    </lineage>
</organism>
<feature type="domain" description="HTH luxR-type" evidence="5">
    <location>
        <begin position="906"/>
        <end position="971"/>
    </location>
</feature>
<dbReference type="GO" id="GO:0005737">
    <property type="term" value="C:cytoplasm"/>
    <property type="evidence" value="ECO:0007669"/>
    <property type="project" value="TreeGrafter"/>
</dbReference>
<dbReference type="GO" id="GO:0005524">
    <property type="term" value="F:ATP binding"/>
    <property type="evidence" value="ECO:0007669"/>
    <property type="project" value="UniProtKB-KW"/>
</dbReference>
<dbReference type="PROSITE" id="PS50005">
    <property type="entry name" value="TPR"/>
    <property type="match status" value="1"/>
</dbReference>
<dbReference type="GO" id="GO:0006355">
    <property type="term" value="P:regulation of DNA-templated transcription"/>
    <property type="evidence" value="ECO:0007669"/>
    <property type="project" value="InterPro"/>
</dbReference>
<dbReference type="Gene3D" id="3.40.50.300">
    <property type="entry name" value="P-loop containing nucleotide triphosphate hydrolases"/>
    <property type="match status" value="1"/>
</dbReference>
<proteinExistence type="predicted"/>
<dbReference type="GO" id="GO:0003677">
    <property type="term" value="F:DNA binding"/>
    <property type="evidence" value="ECO:0007669"/>
    <property type="project" value="InterPro"/>
</dbReference>
<keyword evidence="4" id="KW-1133">Transmembrane helix</keyword>
<evidence type="ECO:0000313" key="7">
    <source>
        <dbReference type="Proteomes" id="UP000265509"/>
    </source>
</evidence>
<dbReference type="InterPro" id="IPR011990">
    <property type="entry name" value="TPR-like_helical_dom_sf"/>
</dbReference>
<dbReference type="SMART" id="SM00421">
    <property type="entry name" value="HTH_LUXR"/>
    <property type="match status" value="1"/>
</dbReference>
<evidence type="ECO:0000259" key="5">
    <source>
        <dbReference type="PROSITE" id="PS50043"/>
    </source>
</evidence>
<reference evidence="6 7" key="1">
    <citation type="submission" date="2018-07" db="EMBL/GenBank/DDBJ databases">
        <title>Halioglobus sp. genome submission.</title>
        <authorList>
            <person name="Ye M.-Q."/>
            <person name="Du Z.-J."/>
        </authorList>
    </citation>
    <scope>NUCLEOTIDE SEQUENCE [LARGE SCALE GENOMIC DNA]</scope>
    <source>
        <strain evidence="6 7">U0301</strain>
    </source>
</reference>
<dbReference type="InterPro" id="IPR027417">
    <property type="entry name" value="P-loop_NTPase"/>
</dbReference>
<accession>A0A3L7DZA0</accession>
<dbReference type="RefSeq" id="WP_117953355.1">
    <property type="nucleotide sequence ID" value="NZ_QRAN01000005.1"/>
</dbReference>
<comment type="caution">
    <text evidence="6">The sequence shown here is derived from an EMBL/GenBank/DDBJ whole genome shotgun (WGS) entry which is preliminary data.</text>
</comment>
<evidence type="ECO:0000256" key="2">
    <source>
        <dbReference type="ARBA" id="ARBA00022840"/>
    </source>
</evidence>
<keyword evidence="7" id="KW-1185">Reference proteome</keyword>
<keyword evidence="2" id="KW-0067">ATP-binding</keyword>
<keyword evidence="4" id="KW-0812">Transmembrane</keyword>
<dbReference type="InterPro" id="IPR041664">
    <property type="entry name" value="AAA_16"/>
</dbReference>
<keyword evidence="1" id="KW-0547">Nucleotide-binding</keyword>
<evidence type="ECO:0000313" key="6">
    <source>
        <dbReference type="EMBL" id="RLQ22584.1"/>
    </source>
</evidence>
<protein>
    <recommendedName>
        <fullName evidence="5">HTH luxR-type domain-containing protein</fullName>
    </recommendedName>
</protein>